<dbReference type="AlphaFoldDB" id="A0A973W2H3"/>
<name>A0A973W2H3_9BRAD</name>
<dbReference type="Pfam" id="PF19648">
    <property type="entry name" value="DUF6151"/>
    <property type="match status" value="1"/>
</dbReference>
<dbReference type="Gene3D" id="2.170.150.70">
    <property type="match status" value="1"/>
</dbReference>
<dbReference type="InterPro" id="IPR046149">
    <property type="entry name" value="DUF6151"/>
</dbReference>
<evidence type="ECO:0008006" key="2">
    <source>
        <dbReference type="Google" id="ProtNLM"/>
    </source>
</evidence>
<proteinExistence type="predicted"/>
<comment type="caution">
    <text evidence="1">The sequence shown here is derived from an EMBL/GenBank/DDBJ whole genome shotgun (WGS) entry which is preliminary data.</text>
</comment>
<gene>
    <name evidence="1" type="ORF">HAP48_025060</name>
</gene>
<accession>A0A973W2H3</accession>
<dbReference type="RefSeq" id="WP_166205529.1">
    <property type="nucleotide sequence ID" value="NZ_CP088285.1"/>
</dbReference>
<evidence type="ECO:0000313" key="1">
    <source>
        <dbReference type="EMBL" id="NVI46171.1"/>
    </source>
</evidence>
<dbReference type="EMBL" id="JAAOLE020000001">
    <property type="protein sequence ID" value="NVI46171.1"/>
    <property type="molecule type" value="Genomic_DNA"/>
</dbReference>
<protein>
    <recommendedName>
        <fullName evidence="2">CENP-V/GFA domain-containing protein</fullName>
    </recommendedName>
</protein>
<organism evidence="1">
    <name type="scientific">Bradyrhizobium septentrionale</name>
    <dbReference type="NCBI Taxonomy" id="1404411"/>
    <lineage>
        <taxon>Bacteria</taxon>
        <taxon>Pseudomonadati</taxon>
        <taxon>Pseudomonadota</taxon>
        <taxon>Alphaproteobacteria</taxon>
        <taxon>Hyphomicrobiales</taxon>
        <taxon>Nitrobacteraceae</taxon>
        <taxon>Bradyrhizobium</taxon>
    </lineage>
</organism>
<sequence>MGTQIGLRCRCGEVRGVVTNAAPTAVNRVVCYCDDCQAFMHRVGRADLLDVHGGTDIVQVAPASLSFVQGHDKIAGLRLTPKGLYRWHTTCCNSPVGNSLTPAVPFVGIAVQAFDGGASRVDEVFGKPTGAILGKYAIGEAPKGSTGFNPSLILRVIGKVLGWRLRGRTWPHPFFKRETNAPIYPLTVLSQGERDALRPLCGPRPTAPAGPRVAPFTIPP</sequence>
<reference evidence="1" key="1">
    <citation type="submission" date="2020-06" db="EMBL/GenBank/DDBJ databases">
        <title>Whole Genome Sequence of Bradyrhizobium sp. Strain 1S1.</title>
        <authorList>
            <person name="Bromfield E.S.P."/>
            <person name="Cloutier S."/>
        </authorList>
    </citation>
    <scope>NUCLEOTIDE SEQUENCE [LARGE SCALE GENOMIC DNA]</scope>
    <source>
        <strain evidence="1">1S1</strain>
    </source>
</reference>